<accession>A0A6P8TEP1</accession>
<dbReference type="GeneID" id="117535969"/>
<name>A0A6P8TEP1_GYMAC</name>
<dbReference type="InParanoid" id="A0A6P8TEP1"/>
<organism evidence="2 3">
    <name type="scientific">Gymnodraco acuticeps</name>
    <name type="common">Antarctic dragonfish</name>
    <dbReference type="NCBI Taxonomy" id="8218"/>
    <lineage>
        <taxon>Eukaryota</taxon>
        <taxon>Metazoa</taxon>
        <taxon>Chordata</taxon>
        <taxon>Craniata</taxon>
        <taxon>Vertebrata</taxon>
        <taxon>Euteleostomi</taxon>
        <taxon>Actinopterygii</taxon>
        <taxon>Neopterygii</taxon>
        <taxon>Teleostei</taxon>
        <taxon>Neoteleostei</taxon>
        <taxon>Acanthomorphata</taxon>
        <taxon>Eupercaria</taxon>
        <taxon>Perciformes</taxon>
        <taxon>Notothenioidei</taxon>
        <taxon>Bathydraconidae</taxon>
        <taxon>Gymnodraco</taxon>
    </lineage>
</organism>
<dbReference type="InterPro" id="IPR016186">
    <property type="entry name" value="C-type_lectin-like/link_sf"/>
</dbReference>
<dbReference type="AlphaFoldDB" id="A0A6P8TEP1"/>
<protein>
    <submittedName>
        <fullName evidence="3">E-selectin-like isoform X1</fullName>
    </submittedName>
</protein>
<dbReference type="Proteomes" id="UP000515161">
    <property type="component" value="Unplaced"/>
</dbReference>
<dbReference type="InterPro" id="IPR001304">
    <property type="entry name" value="C-type_lectin-like"/>
</dbReference>
<dbReference type="KEGG" id="gacu:117535969"/>
<gene>
    <name evidence="3" type="primary">LOC117535969</name>
</gene>
<dbReference type="SMART" id="SM00034">
    <property type="entry name" value="CLECT"/>
    <property type="match status" value="1"/>
</dbReference>
<reference evidence="3" key="1">
    <citation type="submission" date="2025-08" db="UniProtKB">
        <authorList>
            <consortium name="RefSeq"/>
        </authorList>
    </citation>
    <scope>IDENTIFICATION</scope>
</reference>
<dbReference type="RefSeq" id="XP_034056547.1">
    <property type="nucleotide sequence ID" value="XM_034200656.1"/>
</dbReference>
<dbReference type="PANTHER" id="PTHR45784">
    <property type="entry name" value="C-TYPE LECTIN DOMAIN FAMILY 20 MEMBER A-RELATED"/>
    <property type="match status" value="1"/>
</dbReference>
<evidence type="ECO:0000313" key="2">
    <source>
        <dbReference type="Proteomes" id="UP000515161"/>
    </source>
</evidence>
<evidence type="ECO:0000259" key="1">
    <source>
        <dbReference type="PROSITE" id="PS50041"/>
    </source>
</evidence>
<dbReference type="SUPFAM" id="SSF56436">
    <property type="entry name" value="C-type lectin-like"/>
    <property type="match status" value="1"/>
</dbReference>
<dbReference type="InterPro" id="IPR016187">
    <property type="entry name" value="CTDL_fold"/>
</dbReference>
<dbReference type="PANTHER" id="PTHR45784:SF3">
    <property type="entry name" value="C-TYPE LECTIN DOMAIN FAMILY 4 MEMBER K-LIKE-RELATED"/>
    <property type="match status" value="1"/>
</dbReference>
<keyword evidence="2" id="KW-1185">Reference proteome</keyword>
<dbReference type="Gene3D" id="3.10.100.10">
    <property type="entry name" value="Mannose-Binding Protein A, subunit A"/>
    <property type="match status" value="1"/>
</dbReference>
<dbReference type="OrthoDB" id="6369810at2759"/>
<sequence>MNVCVSTGLSAVSSHAGRQYHFVYEKMTFDEAQRYCRENYTDLATVDSMEVVTLLHSMGGYVGVMAWIGLYNDVDSWSWSLSDTSFYKPGETEFRRWESGAPQNEIGMILIVTTALGQSASMSVKVETPLTTMKTCSAANFHKSGKWADGSCGWKLQFICYRQPVSMQVIKVRSNVDLNDRAFLDELLVKMKKEMRDKGLDDNIQLSWKKQADGQVFHKEEEKRDEL</sequence>
<feature type="domain" description="C-type lectin" evidence="1">
    <location>
        <begin position="15"/>
        <end position="161"/>
    </location>
</feature>
<proteinExistence type="predicted"/>
<evidence type="ECO:0000313" key="3">
    <source>
        <dbReference type="RefSeq" id="XP_034056547.1"/>
    </source>
</evidence>
<dbReference type="PROSITE" id="PS50041">
    <property type="entry name" value="C_TYPE_LECTIN_2"/>
    <property type="match status" value="1"/>
</dbReference>
<dbReference type="Pfam" id="PF00059">
    <property type="entry name" value="Lectin_C"/>
    <property type="match status" value="1"/>
</dbReference>